<evidence type="ECO:0000256" key="1">
    <source>
        <dbReference type="SAM" id="SignalP"/>
    </source>
</evidence>
<keyword evidence="3" id="KW-1185">Reference proteome</keyword>
<protein>
    <recommendedName>
        <fullName evidence="4">Glycoside hydrolase family 16 protein</fullName>
    </recommendedName>
</protein>
<evidence type="ECO:0000313" key="3">
    <source>
        <dbReference type="Proteomes" id="UP000076842"/>
    </source>
</evidence>
<reference evidence="2 3" key="1">
    <citation type="journal article" date="2016" name="Mol. Biol. Evol.">
        <title>Comparative Genomics of Early-Diverging Mushroom-Forming Fungi Provides Insights into the Origins of Lignocellulose Decay Capabilities.</title>
        <authorList>
            <person name="Nagy L.G."/>
            <person name="Riley R."/>
            <person name="Tritt A."/>
            <person name="Adam C."/>
            <person name="Daum C."/>
            <person name="Floudas D."/>
            <person name="Sun H."/>
            <person name="Yadav J.S."/>
            <person name="Pangilinan J."/>
            <person name="Larsson K.H."/>
            <person name="Matsuura K."/>
            <person name="Barry K."/>
            <person name="Labutti K."/>
            <person name="Kuo R."/>
            <person name="Ohm R.A."/>
            <person name="Bhattacharya S.S."/>
            <person name="Shirouzu T."/>
            <person name="Yoshinaga Y."/>
            <person name="Martin F.M."/>
            <person name="Grigoriev I.V."/>
            <person name="Hibbett D.S."/>
        </authorList>
    </citation>
    <scope>NUCLEOTIDE SEQUENCE [LARGE SCALE GENOMIC DNA]</scope>
    <source>
        <strain evidence="2 3">HHB12733</strain>
    </source>
</reference>
<dbReference type="EMBL" id="KV424143">
    <property type="protein sequence ID" value="KZT50800.1"/>
    <property type="molecule type" value="Genomic_DNA"/>
</dbReference>
<feature type="signal peptide" evidence="1">
    <location>
        <begin position="1"/>
        <end position="17"/>
    </location>
</feature>
<evidence type="ECO:0000313" key="2">
    <source>
        <dbReference type="EMBL" id="KZT50800.1"/>
    </source>
</evidence>
<name>A0A165CHF5_9BASI</name>
<dbReference type="AlphaFoldDB" id="A0A165CHF5"/>
<proteinExistence type="predicted"/>
<accession>A0A165CHF5</accession>
<keyword evidence="1" id="KW-0732">Signal</keyword>
<dbReference type="InParanoid" id="A0A165CHF5"/>
<evidence type="ECO:0008006" key="4">
    <source>
        <dbReference type="Google" id="ProtNLM"/>
    </source>
</evidence>
<organism evidence="2 3">
    <name type="scientific">Calocera cornea HHB12733</name>
    <dbReference type="NCBI Taxonomy" id="1353952"/>
    <lineage>
        <taxon>Eukaryota</taxon>
        <taxon>Fungi</taxon>
        <taxon>Dikarya</taxon>
        <taxon>Basidiomycota</taxon>
        <taxon>Agaricomycotina</taxon>
        <taxon>Dacrymycetes</taxon>
        <taxon>Dacrymycetales</taxon>
        <taxon>Dacrymycetaceae</taxon>
        <taxon>Calocera</taxon>
    </lineage>
</organism>
<dbReference type="Proteomes" id="UP000076842">
    <property type="component" value="Unassembled WGS sequence"/>
</dbReference>
<feature type="chain" id="PRO_5007856001" description="Glycoside hydrolase family 16 protein" evidence="1">
    <location>
        <begin position="18"/>
        <end position="82"/>
    </location>
</feature>
<sequence length="82" mass="9170">MDLKRLILFSCLLVSHAYYITPFTPDSWQRILIDSGLLSYGGYWTDADPQTGYCPEACVGDDLEAYNAHDPTTSARLTRHAA</sequence>
<gene>
    <name evidence="2" type="ORF">CALCODRAFT_504302</name>
</gene>